<dbReference type="InterPro" id="IPR009051">
    <property type="entry name" value="Helical_ferredxn"/>
</dbReference>
<name>A0A133U7S5_9EURY</name>
<dbReference type="Pfam" id="PF07992">
    <property type="entry name" value="Pyr_redox_2"/>
    <property type="match status" value="1"/>
</dbReference>
<feature type="domain" description="4Fe-4S ferredoxin-type" evidence="2">
    <location>
        <begin position="34"/>
        <end position="67"/>
    </location>
</feature>
<dbReference type="PANTHER" id="PTHR42783:SF3">
    <property type="entry name" value="GLUTAMATE SYNTHASE [NADPH] SMALL CHAIN-RELATED"/>
    <property type="match status" value="1"/>
</dbReference>
<dbReference type="GO" id="GO:0016491">
    <property type="term" value="F:oxidoreductase activity"/>
    <property type="evidence" value="ECO:0007669"/>
    <property type="project" value="InterPro"/>
</dbReference>
<dbReference type="PRINTS" id="PR00411">
    <property type="entry name" value="PNDRDTASEI"/>
</dbReference>
<dbReference type="PROSITE" id="PS51379">
    <property type="entry name" value="4FE4S_FER_2"/>
    <property type="match status" value="1"/>
</dbReference>
<comment type="caution">
    <text evidence="3">The sequence shown here is derived from an EMBL/GenBank/DDBJ whole genome shotgun (WGS) entry which is preliminary data.</text>
</comment>
<gene>
    <name evidence="3" type="ORF">AKJ61_01170</name>
</gene>
<evidence type="ECO:0000259" key="2">
    <source>
        <dbReference type="PROSITE" id="PS51379"/>
    </source>
</evidence>
<dbReference type="InterPro" id="IPR017896">
    <property type="entry name" value="4Fe4S_Fe-S-bd"/>
</dbReference>
<dbReference type="InterPro" id="IPR023753">
    <property type="entry name" value="FAD/NAD-binding_dom"/>
</dbReference>
<dbReference type="NCBIfam" id="TIGR01316">
    <property type="entry name" value="gltA"/>
    <property type="match status" value="1"/>
</dbReference>
<keyword evidence="4" id="KW-1185">Reference proteome</keyword>
<dbReference type="Gene3D" id="3.50.50.60">
    <property type="entry name" value="FAD/NAD(P)-binding domain"/>
    <property type="match status" value="2"/>
</dbReference>
<dbReference type="InterPro" id="IPR006004">
    <property type="entry name" value="SudA-like"/>
</dbReference>
<dbReference type="EMBL" id="LHXK01000009">
    <property type="protein sequence ID" value="KXA90240.1"/>
    <property type="molecule type" value="Genomic_DNA"/>
</dbReference>
<accession>A0A133U7S5</accession>
<feature type="region of interest" description="Disordered" evidence="1">
    <location>
        <begin position="1"/>
        <end position="29"/>
    </location>
</feature>
<evidence type="ECO:0000256" key="1">
    <source>
        <dbReference type="SAM" id="MobiDB-lite"/>
    </source>
</evidence>
<dbReference type="Pfam" id="PF14691">
    <property type="entry name" value="Fer4_20"/>
    <property type="match status" value="1"/>
</dbReference>
<protein>
    <submittedName>
        <fullName evidence="3">Dihydropyrimidine dehydrogenase</fullName>
    </submittedName>
</protein>
<feature type="compositionally biased region" description="Basic and acidic residues" evidence="1">
    <location>
        <begin position="1"/>
        <end position="24"/>
    </location>
</feature>
<dbReference type="InterPro" id="IPR028261">
    <property type="entry name" value="DPD_II"/>
</dbReference>
<dbReference type="Proteomes" id="UP000070184">
    <property type="component" value="Unassembled WGS sequence"/>
</dbReference>
<dbReference type="PATRIC" id="fig|1698260.3.peg.1069"/>
<evidence type="ECO:0000313" key="3">
    <source>
        <dbReference type="EMBL" id="KXA90240.1"/>
    </source>
</evidence>
<dbReference type="PRINTS" id="PR00368">
    <property type="entry name" value="FADPNR"/>
</dbReference>
<evidence type="ECO:0000313" key="4">
    <source>
        <dbReference type="Proteomes" id="UP000070184"/>
    </source>
</evidence>
<reference evidence="3 4" key="1">
    <citation type="journal article" date="2016" name="Sci. Rep.">
        <title>Metabolic traits of an uncultured archaeal lineage -MSBL1- from brine pools of the Red Sea.</title>
        <authorList>
            <person name="Mwirichia R."/>
            <person name="Alam I."/>
            <person name="Rashid M."/>
            <person name="Vinu M."/>
            <person name="Ba-Alawi W."/>
            <person name="Anthony Kamau A."/>
            <person name="Kamanda Ngugi D."/>
            <person name="Goker M."/>
            <person name="Klenk H.P."/>
            <person name="Bajic V."/>
            <person name="Stingl U."/>
        </authorList>
    </citation>
    <scope>NUCLEOTIDE SEQUENCE [LARGE SCALE GENOMIC DNA]</scope>
    <source>
        <strain evidence="3">SCGC-AAA259B11</strain>
    </source>
</reference>
<dbReference type="PANTHER" id="PTHR42783">
    <property type="entry name" value="GLUTAMATE SYNTHASE [NADPH] SMALL CHAIN"/>
    <property type="match status" value="1"/>
</dbReference>
<sequence>MSMSVDKERVPVPERPPEERRNDFDEVPLGYTPEQAMQEAERCLQCGEAPCIGGCPVEIDVPKFVEQIAEGDFKEALKTLKDYNAIPAVTGRVCPQEEQCEKVCTMGKIGNPINIGKLERFVADYAREHNLEETPEIEVEKVKKIGIVGSGPSSITCAALLAQNGYQVKIYEALHEAGGVLKYGIPEFRLPNEVIDHELEYLDELGVVIEKNRIVGQNISLDELEEEYDAIYVATGAGSPRFLGLEGEDLKNIYSANEFLTRINLMKAYKFPEYDTPITDMDKVAVIGAGNVAMDSARSALRLGADSHIVYRRTTEWSPARNEEIEHAKEEGVKFDTLCNPIKFIGDENGWLKEINLCKTELTEPDSSGRPSPCRVEGSEFTEEFDGAVIAIGQQPNKVFYENASGVEVKDWGGIIIDEDTRMTTRDGVFAGGDAVSGAATVILAMGDGRKAAKSIMDYLK</sequence>
<dbReference type="InterPro" id="IPR036188">
    <property type="entry name" value="FAD/NAD-bd_sf"/>
</dbReference>
<organism evidence="3 4">
    <name type="scientific">candidate division MSBL1 archaeon SCGC-AAA259B11</name>
    <dbReference type="NCBI Taxonomy" id="1698260"/>
    <lineage>
        <taxon>Archaea</taxon>
        <taxon>Methanobacteriati</taxon>
        <taxon>Methanobacteriota</taxon>
        <taxon>candidate division MSBL1</taxon>
    </lineage>
</organism>
<dbReference type="Gene3D" id="1.10.1060.10">
    <property type="entry name" value="Alpha-helical ferredoxin"/>
    <property type="match status" value="1"/>
</dbReference>
<proteinExistence type="predicted"/>
<dbReference type="AlphaFoldDB" id="A0A133U7S5"/>
<dbReference type="SUPFAM" id="SSF46548">
    <property type="entry name" value="alpha-helical ferredoxin"/>
    <property type="match status" value="1"/>
</dbReference>
<dbReference type="GO" id="GO:0051536">
    <property type="term" value="F:iron-sulfur cluster binding"/>
    <property type="evidence" value="ECO:0007669"/>
    <property type="project" value="InterPro"/>
</dbReference>
<dbReference type="SUPFAM" id="SSF51971">
    <property type="entry name" value="Nucleotide-binding domain"/>
    <property type="match status" value="1"/>
</dbReference>